<dbReference type="KEGG" id="pdh:B9T62_12255"/>
<reference evidence="1 2" key="1">
    <citation type="submission" date="2017-06" db="EMBL/GenBank/DDBJ databases">
        <title>Complete genome sequence of Paenibacillus donghaensis KCTC 13049T isolated from East Sea sediment, South Korea.</title>
        <authorList>
            <person name="Jung B.K."/>
            <person name="Hong S.-J."/>
            <person name="Shin J.-H."/>
        </authorList>
    </citation>
    <scope>NUCLEOTIDE SEQUENCE [LARGE SCALE GENOMIC DNA]</scope>
    <source>
        <strain evidence="1 2">KCTC 13049</strain>
    </source>
</reference>
<gene>
    <name evidence="1" type="ORF">B9T62_12255</name>
</gene>
<evidence type="ECO:0008006" key="3">
    <source>
        <dbReference type="Google" id="ProtNLM"/>
    </source>
</evidence>
<dbReference type="AlphaFoldDB" id="A0A2Z2KEH0"/>
<sequence length="249" mass="29332">MNNSIIQDITRSPLRRSLFHFTRTRNLQAICALDALYAADVIAPQYAGGIHREELQLAEYEGKKILLNAHLRIKPELMDPDTSVQEFHACLDRHVFLWLTERDCLTMAAMYARREPEETFAILQFAAYELMQEHYEAVRLSKYDSGSSPRYPHRVAYHKSCRMLLPLSQFKHRLESLVPVKASEIKEVLIEHRLAPISRYLQTLYCSDPERVPEAWRTIARPMTELRRYRDKLVAILHLIGDFYLFWRK</sequence>
<protein>
    <recommendedName>
        <fullName evidence="3">DUF4433 domain-containing protein</fullName>
    </recommendedName>
</protein>
<dbReference type="Pfam" id="PF22531">
    <property type="entry name" value="DUF7002"/>
    <property type="match status" value="1"/>
</dbReference>
<evidence type="ECO:0000313" key="1">
    <source>
        <dbReference type="EMBL" id="ASA21483.1"/>
    </source>
</evidence>
<dbReference type="OrthoDB" id="2610977at2"/>
<keyword evidence="2" id="KW-1185">Reference proteome</keyword>
<dbReference type="Proteomes" id="UP000249890">
    <property type="component" value="Chromosome"/>
</dbReference>
<dbReference type="EMBL" id="CP021780">
    <property type="protein sequence ID" value="ASA21483.1"/>
    <property type="molecule type" value="Genomic_DNA"/>
</dbReference>
<name>A0A2Z2KEH0_9BACL</name>
<proteinExistence type="predicted"/>
<dbReference type="InterPro" id="IPR054271">
    <property type="entry name" value="DUF7002"/>
</dbReference>
<organism evidence="1 2">
    <name type="scientific">Paenibacillus donghaensis</name>
    <dbReference type="NCBI Taxonomy" id="414771"/>
    <lineage>
        <taxon>Bacteria</taxon>
        <taxon>Bacillati</taxon>
        <taxon>Bacillota</taxon>
        <taxon>Bacilli</taxon>
        <taxon>Bacillales</taxon>
        <taxon>Paenibacillaceae</taxon>
        <taxon>Paenibacillus</taxon>
    </lineage>
</organism>
<evidence type="ECO:0000313" key="2">
    <source>
        <dbReference type="Proteomes" id="UP000249890"/>
    </source>
</evidence>
<accession>A0A2Z2KEH0</accession>
<dbReference type="RefSeq" id="WP_087915491.1">
    <property type="nucleotide sequence ID" value="NZ_CP021780.1"/>
</dbReference>